<dbReference type="SFLD" id="SFLDS00029">
    <property type="entry name" value="Radical_SAM"/>
    <property type="match status" value="1"/>
</dbReference>
<dbReference type="CDD" id="cd01335">
    <property type="entry name" value="Radical_SAM"/>
    <property type="match status" value="1"/>
</dbReference>
<sequence length="287" mass="33824">MISELCVIVNDTCNLKCKYCYYETNIYKQSYRYINKYNLLDFIDRLCITKKIDRISFTGGEPFLYKGLCQLAIAAKKYCNSISVYTNGTLISEEDITWLKQTNAYLYISVDCPDRKYVEDHRGGYDKLIKNLDMLKSRDFNNIVFSCALTRFNVYRMDEVLKYATKQNAKLELDVIYNSPNSAYNWDAEEIHLYPIKKIFDKVFNEKNDFHWKLLNYLISGHKIKNCRHLNDRLIINCDGNIYPCFHARKFLGTCNESADVVMCRLKKFENENSICHSCKLCCFNEI</sequence>
<dbReference type="InterPro" id="IPR058240">
    <property type="entry name" value="rSAM_sf"/>
</dbReference>
<accession>A0ABW5SAJ0</accession>
<feature type="domain" description="Radical SAM core" evidence="5">
    <location>
        <begin position="1"/>
        <end position="214"/>
    </location>
</feature>
<keyword evidence="3" id="KW-0408">Iron</keyword>
<evidence type="ECO:0000256" key="1">
    <source>
        <dbReference type="ARBA" id="ARBA00022691"/>
    </source>
</evidence>
<evidence type="ECO:0000256" key="2">
    <source>
        <dbReference type="ARBA" id="ARBA00022723"/>
    </source>
</evidence>
<evidence type="ECO:0000256" key="3">
    <source>
        <dbReference type="ARBA" id="ARBA00023004"/>
    </source>
</evidence>
<name>A0ABW5SAJ0_9BACL</name>
<proteinExistence type="predicted"/>
<dbReference type="Proteomes" id="UP001597399">
    <property type="component" value="Unassembled WGS sequence"/>
</dbReference>
<keyword evidence="4" id="KW-0411">Iron-sulfur</keyword>
<dbReference type="Pfam" id="PF04055">
    <property type="entry name" value="Radical_SAM"/>
    <property type="match status" value="1"/>
</dbReference>
<dbReference type="EMBL" id="JBHUMQ010000060">
    <property type="protein sequence ID" value="MFD2696149.1"/>
    <property type="molecule type" value="Genomic_DNA"/>
</dbReference>
<gene>
    <name evidence="6" type="ORF">ACFSUE_21330</name>
</gene>
<evidence type="ECO:0000259" key="5">
    <source>
        <dbReference type="PROSITE" id="PS51918"/>
    </source>
</evidence>
<dbReference type="PROSITE" id="PS51918">
    <property type="entry name" value="RADICAL_SAM"/>
    <property type="match status" value="1"/>
</dbReference>
<dbReference type="RefSeq" id="WP_253065499.1">
    <property type="nucleotide sequence ID" value="NZ_JAMXWM010000047.1"/>
</dbReference>
<reference evidence="7" key="1">
    <citation type="journal article" date="2019" name="Int. J. Syst. Evol. Microbiol.">
        <title>The Global Catalogue of Microorganisms (GCM) 10K type strain sequencing project: providing services to taxonomists for standard genome sequencing and annotation.</title>
        <authorList>
            <consortium name="The Broad Institute Genomics Platform"/>
            <consortium name="The Broad Institute Genome Sequencing Center for Infectious Disease"/>
            <person name="Wu L."/>
            <person name="Ma J."/>
        </authorList>
    </citation>
    <scope>NUCLEOTIDE SEQUENCE [LARGE SCALE GENOMIC DNA]</scope>
    <source>
        <strain evidence="7">TISTR 2466</strain>
    </source>
</reference>
<dbReference type="SUPFAM" id="SSF102114">
    <property type="entry name" value="Radical SAM enzymes"/>
    <property type="match status" value="1"/>
</dbReference>
<dbReference type="Gene3D" id="3.20.20.70">
    <property type="entry name" value="Aldolase class I"/>
    <property type="match status" value="1"/>
</dbReference>
<comment type="caution">
    <text evidence="6">The sequence shown here is derived from an EMBL/GenBank/DDBJ whole genome shotgun (WGS) entry which is preliminary data.</text>
</comment>
<evidence type="ECO:0000256" key="4">
    <source>
        <dbReference type="ARBA" id="ARBA00023014"/>
    </source>
</evidence>
<dbReference type="InterPro" id="IPR013785">
    <property type="entry name" value="Aldolase_TIM"/>
</dbReference>
<dbReference type="InterPro" id="IPR050377">
    <property type="entry name" value="Radical_SAM_PqqE_MftC-like"/>
</dbReference>
<protein>
    <submittedName>
        <fullName evidence="6">Radical SAM protein</fullName>
    </submittedName>
</protein>
<evidence type="ECO:0000313" key="6">
    <source>
        <dbReference type="EMBL" id="MFD2696149.1"/>
    </source>
</evidence>
<keyword evidence="7" id="KW-1185">Reference proteome</keyword>
<organism evidence="6 7">
    <name type="scientific">Sporolactobacillus shoreicorticis</name>
    <dbReference type="NCBI Taxonomy" id="1923877"/>
    <lineage>
        <taxon>Bacteria</taxon>
        <taxon>Bacillati</taxon>
        <taxon>Bacillota</taxon>
        <taxon>Bacilli</taxon>
        <taxon>Bacillales</taxon>
        <taxon>Sporolactobacillaceae</taxon>
        <taxon>Sporolactobacillus</taxon>
    </lineage>
</organism>
<dbReference type="SFLD" id="SFLDG01067">
    <property type="entry name" value="SPASM/twitch_domain_containing"/>
    <property type="match status" value="1"/>
</dbReference>
<dbReference type="PANTHER" id="PTHR11228">
    <property type="entry name" value="RADICAL SAM DOMAIN PROTEIN"/>
    <property type="match status" value="1"/>
</dbReference>
<dbReference type="PANTHER" id="PTHR11228:SF7">
    <property type="entry name" value="PQQA PEPTIDE CYCLASE"/>
    <property type="match status" value="1"/>
</dbReference>
<keyword evidence="1" id="KW-0949">S-adenosyl-L-methionine</keyword>
<keyword evidence="2" id="KW-0479">Metal-binding</keyword>
<dbReference type="InterPro" id="IPR007197">
    <property type="entry name" value="rSAM"/>
</dbReference>
<evidence type="ECO:0000313" key="7">
    <source>
        <dbReference type="Proteomes" id="UP001597399"/>
    </source>
</evidence>